<reference evidence="2" key="1">
    <citation type="submission" date="2016-10" db="EMBL/GenBank/DDBJ databases">
        <authorList>
            <person name="de Groot N.N."/>
        </authorList>
    </citation>
    <scope>NUCLEOTIDE SEQUENCE</scope>
</reference>
<accession>A0A1W1E375</accession>
<dbReference type="AlphaFoldDB" id="A0A1W1E375"/>
<sequence length="97" mass="11143">MPKTNFLKTFNNTMNITANEIKTKGVSVFDTALNHAEEVFINVRGKNKFVVLGVDRYNEFRANELDVAYMKAMEDVNKGNYKVQTAKEHLQDLIDEL</sequence>
<gene>
    <name evidence="2" type="ORF">MNB_SUP05-SYMBIONT-7-336</name>
</gene>
<dbReference type="InterPro" id="IPR036165">
    <property type="entry name" value="YefM-like_sf"/>
</dbReference>
<organism evidence="2">
    <name type="scientific">hydrothermal vent metagenome</name>
    <dbReference type="NCBI Taxonomy" id="652676"/>
    <lineage>
        <taxon>unclassified sequences</taxon>
        <taxon>metagenomes</taxon>
        <taxon>ecological metagenomes</taxon>
    </lineage>
</organism>
<protein>
    <submittedName>
        <fullName evidence="2">HigA protein (Antitoxin to HigB)</fullName>
    </submittedName>
</protein>
<dbReference type="SUPFAM" id="SSF143120">
    <property type="entry name" value="YefM-like"/>
    <property type="match status" value="1"/>
</dbReference>
<evidence type="ECO:0000313" key="2">
    <source>
        <dbReference type="EMBL" id="SFV88395.1"/>
    </source>
</evidence>
<dbReference type="EMBL" id="FPIA01000041">
    <property type="protein sequence ID" value="SFV88395.1"/>
    <property type="molecule type" value="Genomic_DNA"/>
</dbReference>
<name>A0A1W1E375_9ZZZZ</name>
<evidence type="ECO:0000256" key="1">
    <source>
        <dbReference type="ARBA" id="ARBA00009981"/>
    </source>
</evidence>
<comment type="similarity">
    <text evidence="1">Belongs to the phD/YefM antitoxin family.</text>
</comment>
<proteinExistence type="inferred from homology"/>